<dbReference type="AlphaFoldDB" id="A0A3S5AR40"/>
<accession>A0A3S5AR40</accession>
<dbReference type="OrthoDB" id="6246583at2759"/>
<dbReference type="Proteomes" id="UP000784294">
    <property type="component" value="Unassembled WGS sequence"/>
</dbReference>
<gene>
    <name evidence="1" type="ORF">PXEA_LOCUS23389</name>
</gene>
<dbReference type="EMBL" id="CAAALY010107964">
    <property type="protein sequence ID" value="VEL29949.1"/>
    <property type="molecule type" value="Genomic_DNA"/>
</dbReference>
<reference evidence="1" key="1">
    <citation type="submission" date="2018-11" db="EMBL/GenBank/DDBJ databases">
        <authorList>
            <consortium name="Pathogen Informatics"/>
        </authorList>
    </citation>
    <scope>NUCLEOTIDE SEQUENCE</scope>
</reference>
<evidence type="ECO:0000313" key="1">
    <source>
        <dbReference type="EMBL" id="VEL29949.1"/>
    </source>
</evidence>
<sequence length="98" mass="11029">MSPNLLEHFKQTHPNSSCTFDLYQCKYCQLVSTSSAILIEHATLAHLGKEGKEAKNLTLHYSAFHGIKNVAPAQMALIKRLSTTRHFRVGLLRHQIEG</sequence>
<organism evidence="1 2">
    <name type="scientific">Protopolystoma xenopodis</name>
    <dbReference type="NCBI Taxonomy" id="117903"/>
    <lineage>
        <taxon>Eukaryota</taxon>
        <taxon>Metazoa</taxon>
        <taxon>Spiralia</taxon>
        <taxon>Lophotrochozoa</taxon>
        <taxon>Platyhelminthes</taxon>
        <taxon>Monogenea</taxon>
        <taxon>Polyopisthocotylea</taxon>
        <taxon>Polystomatidea</taxon>
        <taxon>Polystomatidae</taxon>
        <taxon>Protopolystoma</taxon>
    </lineage>
</organism>
<name>A0A3S5AR40_9PLAT</name>
<comment type="caution">
    <text evidence="1">The sequence shown here is derived from an EMBL/GenBank/DDBJ whole genome shotgun (WGS) entry which is preliminary data.</text>
</comment>
<proteinExistence type="predicted"/>
<evidence type="ECO:0000313" key="2">
    <source>
        <dbReference type="Proteomes" id="UP000784294"/>
    </source>
</evidence>
<keyword evidence="2" id="KW-1185">Reference proteome</keyword>
<protein>
    <submittedName>
        <fullName evidence="1">Uncharacterized protein</fullName>
    </submittedName>
</protein>